<protein>
    <submittedName>
        <fullName evidence="1">Uncharacterized protein</fullName>
    </submittedName>
</protein>
<dbReference type="RefSeq" id="WP_094362674.1">
    <property type="nucleotide sequence ID" value="NZ_NMVQ01000002.1"/>
</dbReference>
<gene>
    <name evidence="1" type="ORF">CGZ93_03020</name>
</gene>
<dbReference type="OrthoDB" id="7294637at2"/>
<proteinExistence type="predicted"/>
<keyword evidence="2" id="KW-1185">Reference proteome</keyword>
<evidence type="ECO:0000313" key="2">
    <source>
        <dbReference type="Proteomes" id="UP000216311"/>
    </source>
</evidence>
<evidence type="ECO:0000313" key="1">
    <source>
        <dbReference type="EMBL" id="OYO24680.1"/>
    </source>
</evidence>
<sequence length="152" mass="16798">MTIDGAQTAVDDGQVRDLSRLTSVIDWAAGKGATEELLVDRFGWERVGRRSLRLPAGVLATVLRTAGTTFGITVWHTSWKVDHPKLRDLSFQGAEHLRDLVTALLGSDPQIGELETGQGHVWDRADGSRVWLNDESLRFLSPESSTQRYGNV</sequence>
<dbReference type="EMBL" id="NMVQ01000002">
    <property type="protein sequence ID" value="OYO24680.1"/>
    <property type="molecule type" value="Genomic_DNA"/>
</dbReference>
<reference evidence="1 2" key="1">
    <citation type="submission" date="2017-07" db="EMBL/GenBank/DDBJ databases">
        <title>Draft whole genome sequences of clinical Proprionibacteriaceae strains.</title>
        <authorList>
            <person name="Bernier A.-M."/>
            <person name="Bernard K."/>
            <person name="Domingo M.-C."/>
        </authorList>
    </citation>
    <scope>NUCLEOTIDE SEQUENCE [LARGE SCALE GENOMIC DNA]</scope>
    <source>
        <strain evidence="1 2">NML 130396</strain>
    </source>
</reference>
<dbReference type="AlphaFoldDB" id="A0A255HA56"/>
<organism evidence="1 2">
    <name type="scientific">Enemella dayhoffiae</name>
    <dbReference type="NCBI Taxonomy" id="2016507"/>
    <lineage>
        <taxon>Bacteria</taxon>
        <taxon>Bacillati</taxon>
        <taxon>Actinomycetota</taxon>
        <taxon>Actinomycetes</taxon>
        <taxon>Propionibacteriales</taxon>
        <taxon>Propionibacteriaceae</taxon>
        <taxon>Enemella</taxon>
    </lineage>
</organism>
<comment type="caution">
    <text evidence="1">The sequence shown here is derived from an EMBL/GenBank/DDBJ whole genome shotgun (WGS) entry which is preliminary data.</text>
</comment>
<name>A0A255HA56_9ACTN</name>
<dbReference type="Proteomes" id="UP000216311">
    <property type="component" value="Unassembled WGS sequence"/>
</dbReference>
<accession>A0A255HA56</accession>